<dbReference type="InterPro" id="IPR029058">
    <property type="entry name" value="AB_hydrolase_fold"/>
</dbReference>
<evidence type="ECO:0000259" key="1">
    <source>
        <dbReference type="Pfam" id="PF12697"/>
    </source>
</evidence>
<feature type="domain" description="AB hydrolase-1" evidence="1">
    <location>
        <begin position="83"/>
        <end position="274"/>
    </location>
</feature>
<reference evidence="2 3" key="1">
    <citation type="journal article" date="2019" name="Int. J. Syst. Evol. Microbiol.">
        <title>The Global Catalogue of Microorganisms (GCM) 10K type strain sequencing project: providing services to taxonomists for standard genome sequencing and annotation.</title>
        <authorList>
            <consortium name="The Broad Institute Genomics Platform"/>
            <consortium name="The Broad Institute Genome Sequencing Center for Infectious Disease"/>
            <person name="Wu L."/>
            <person name="Ma J."/>
        </authorList>
    </citation>
    <scope>NUCLEOTIDE SEQUENCE [LARGE SCALE GENOMIC DNA]</scope>
    <source>
        <strain evidence="2 3">JCM 15672</strain>
    </source>
</reference>
<gene>
    <name evidence="2" type="ORF">GCM10009819_16210</name>
</gene>
<organism evidence="2 3">
    <name type="scientific">Agromyces tropicus</name>
    <dbReference type="NCBI Taxonomy" id="555371"/>
    <lineage>
        <taxon>Bacteria</taxon>
        <taxon>Bacillati</taxon>
        <taxon>Actinomycetota</taxon>
        <taxon>Actinomycetes</taxon>
        <taxon>Micrococcales</taxon>
        <taxon>Microbacteriaceae</taxon>
        <taxon>Agromyces</taxon>
    </lineage>
</organism>
<dbReference type="Proteomes" id="UP001501196">
    <property type="component" value="Unassembled WGS sequence"/>
</dbReference>
<comment type="caution">
    <text evidence="2">The sequence shown here is derived from an EMBL/GenBank/DDBJ whole genome shotgun (WGS) entry which is preliminary data.</text>
</comment>
<dbReference type="RefSeq" id="WP_344371581.1">
    <property type="nucleotide sequence ID" value="NZ_BAAAPW010000002.1"/>
</dbReference>
<dbReference type="InterPro" id="IPR000073">
    <property type="entry name" value="AB_hydrolase_1"/>
</dbReference>
<dbReference type="EMBL" id="BAAAPW010000002">
    <property type="protein sequence ID" value="GAA2032913.1"/>
    <property type="molecule type" value="Genomic_DNA"/>
</dbReference>
<dbReference type="SUPFAM" id="SSF53474">
    <property type="entry name" value="alpha/beta-Hydrolases"/>
    <property type="match status" value="1"/>
</dbReference>
<accession>A0ABN2UBB9</accession>
<dbReference type="Gene3D" id="3.40.50.1820">
    <property type="entry name" value="alpha/beta hydrolase"/>
    <property type="match status" value="1"/>
</dbReference>
<protein>
    <recommendedName>
        <fullName evidence="1">AB hydrolase-1 domain-containing protein</fullName>
    </recommendedName>
</protein>
<sequence length="330" mass="34568">MTTVAETATTAALLTRVAAIRAAELGSPRAAAAAALPLFMRVGSRLPVRPADRAVHESARRGTIRARGREIVTYEWGSGGDTVLLVHGWRGRASQFAPIVRELRSEGFRLVAFDAPANGASAGRRSDIRDWTAAIEAVQAREGRFHAVIGHSFGAMAARGAVHEGLSTGAVVAIAGPAGARYLVDAFSGRIGIREATADALAERFARRIVPDLADPWTRFDGVAAPLPASVPLLVVHDRGDREVAVGEGIRLHEAHGDRSRLVLTEGAGHNRVLGADATLDAVTAFATRGLDGLDALRRLGGSGGTWAVSETAPQTAVQSVAPRAASTRR</sequence>
<proteinExistence type="predicted"/>
<evidence type="ECO:0000313" key="2">
    <source>
        <dbReference type="EMBL" id="GAA2032913.1"/>
    </source>
</evidence>
<name>A0ABN2UBB9_9MICO</name>
<dbReference type="Pfam" id="PF12697">
    <property type="entry name" value="Abhydrolase_6"/>
    <property type="match status" value="1"/>
</dbReference>
<keyword evidence="3" id="KW-1185">Reference proteome</keyword>
<evidence type="ECO:0000313" key="3">
    <source>
        <dbReference type="Proteomes" id="UP001501196"/>
    </source>
</evidence>